<dbReference type="PANTHER" id="PTHR36508:SF1">
    <property type="entry name" value="PROTEIN SLYX"/>
    <property type="match status" value="1"/>
</dbReference>
<gene>
    <name evidence="1" type="primary">slyX</name>
    <name evidence="3" type="ORF">GTPT_0391</name>
</gene>
<dbReference type="Pfam" id="PF04102">
    <property type="entry name" value="SlyX"/>
    <property type="match status" value="1"/>
</dbReference>
<proteinExistence type="inferred from homology"/>
<evidence type="ECO:0000313" key="3">
    <source>
        <dbReference type="EMBL" id="KFD22218.1"/>
    </source>
</evidence>
<dbReference type="RefSeq" id="WP_025901465.1">
    <property type="nucleotide sequence ID" value="NZ_ATMJ01000038.1"/>
</dbReference>
<feature type="coiled-coil region" evidence="2">
    <location>
        <begin position="3"/>
        <end position="51"/>
    </location>
</feature>
<evidence type="ECO:0000256" key="1">
    <source>
        <dbReference type="HAMAP-Rule" id="MF_00715"/>
    </source>
</evidence>
<dbReference type="NCBIfam" id="NF002750">
    <property type="entry name" value="PRK02793.1"/>
    <property type="match status" value="1"/>
</dbReference>
<name>A0A085JP22_9GAMM</name>
<dbReference type="PANTHER" id="PTHR36508">
    <property type="entry name" value="PROTEIN SLYX"/>
    <property type="match status" value="1"/>
</dbReference>
<dbReference type="Gene3D" id="1.20.5.300">
    <property type="match status" value="1"/>
</dbReference>
<dbReference type="InterPro" id="IPR007236">
    <property type="entry name" value="SlyX"/>
</dbReference>
<organism evidence="3 4">
    <name type="scientific">Tatumella ptyseos ATCC 33301</name>
    <dbReference type="NCBI Taxonomy" id="1005995"/>
    <lineage>
        <taxon>Bacteria</taxon>
        <taxon>Pseudomonadati</taxon>
        <taxon>Pseudomonadota</taxon>
        <taxon>Gammaproteobacteria</taxon>
        <taxon>Enterobacterales</taxon>
        <taxon>Erwiniaceae</taxon>
        <taxon>Tatumella</taxon>
    </lineage>
</organism>
<evidence type="ECO:0000313" key="4">
    <source>
        <dbReference type="Proteomes" id="UP000028602"/>
    </source>
</evidence>
<keyword evidence="4" id="KW-1185">Reference proteome</keyword>
<comment type="caution">
    <text evidence="3">The sequence shown here is derived from an EMBL/GenBank/DDBJ whole genome shotgun (WGS) entry which is preliminary data.</text>
</comment>
<sequence length="72" mass="8415">MQITEWEKHLEALESKIAFQELTIEELNQTVVRHELEMARLREQFRLLADKLKTAAPSLLASQSEETPPPHY</sequence>
<protein>
    <recommendedName>
        <fullName evidence="1">Protein SlyX</fullName>
    </recommendedName>
</protein>
<dbReference type="Proteomes" id="UP000028602">
    <property type="component" value="Unassembled WGS sequence"/>
</dbReference>
<keyword evidence="2" id="KW-0175">Coiled coil</keyword>
<evidence type="ECO:0000256" key="2">
    <source>
        <dbReference type="SAM" id="Coils"/>
    </source>
</evidence>
<dbReference type="eggNOG" id="COG2900">
    <property type="taxonomic scope" value="Bacteria"/>
</dbReference>
<accession>A0A085JP22</accession>
<comment type="similarity">
    <text evidence="1">Belongs to the SlyX family.</text>
</comment>
<dbReference type="AlphaFoldDB" id="A0A085JP22"/>
<dbReference type="HAMAP" id="MF_00715">
    <property type="entry name" value="SlyX"/>
    <property type="match status" value="1"/>
</dbReference>
<reference evidence="3 4" key="1">
    <citation type="submission" date="2014-05" db="EMBL/GenBank/DDBJ databases">
        <title>ATOL: Assembling a taxonomically balanced genome-scale reconstruction of the evolutionary history of the Enterobacteriaceae.</title>
        <authorList>
            <person name="Plunkett G.III."/>
            <person name="Neeno-Eckwall E.C."/>
            <person name="Glasner J.D."/>
            <person name="Perna N.T."/>
        </authorList>
    </citation>
    <scope>NUCLEOTIDE SEQUENCE [LARGE SCALE GENOMIC DNA]</scope>
    <source>
        <strain evidence="3 4">ATCC 33301</strain>
    </source>
</reference>
<dbReference type="EMBL" id="JMPR01000008">
    <property type="protein sequence ID" value="KFD22218.1"/>
    <property type="molecule type" value="Genomic_DNA"/>
</dbReference>
<dbReference type="OrthoDB" id="5771733at2"/>